<sequence length="749" mass="82275">MAVFCVRKKGTQDLGILMDKGTIEGIHVDPVLKNHTTVLESSSCTSILSFFIFLCLMQWVHSCAPISNLDAIDQEKASKKCSQDSLSLDGVTPSFSKDTTTATLKCKAKTKEVAFFLFNDDADRKFEKPSSTETVLKCVDGKWKSSELDAPITKVACGTDAASSVDCKSCSLKDLKKIVTGALQEQSGKCLTATLTCTSKEILLVNGIKQAKAAVSFTCEGKVWTVENGATRVPLVSARCAPKVNNDPNDCSAEDLNLGENSPTTIQQNSSNWELACPPQKDKFVYLKINNTLHTEPSPIQKTLDLRCQNFKWTTVVEGAAMNVTTADCVYEDSCTFCANLALSDTELSPLPQFLPCKSQWVQCGNGKVLQFDEIVTSDMSSSFVCNNDVQWTFSNTMKLQTPRVTCVDRPTECSTENIRFVGDHTEKPKIERRQGTPYITCDESTAGPYIKINGDKRRVITSTFPMLCEDGYYKEQGATSPILQLECVAKPLCASCAPFTLNTTEVQRAGIEEADQCLMDLLVCRDDTEVLSLNGQRTDKRQATLHCSADGTHVLEDGTAVDVDSIKCVKRPCWDCPVAGLNDEALLMLNGALAGAAPPCLIVPTWDACKMHSTTPSLQLENGSLPVKYDALLSCSKEGTWQYLFNEQSQTLTVPPKCGKPTDQECNDCRAAFNSIPGHDNAVYTDQLHCRIQQVRCDSGELMINGKQSDTELNCYGDKLFHFDTSDTHEPVERIDCQNAREIPHLSR</sequence>
<dbReference type="Proteomes" id="UP000095287">
    <property type="component" value="Unplaced"/>
</dbReference>
<dbReference type="AlphaFoldDB" id="A0A1I7YM39"/>
<reference evidence="2" key="1">
    <citation type="submission" date="2016-11" db="UniProtKB">
        <authorList>
            <consortium name="WormBaseParasite"/>
        </authorList>
    </citation>
    <scope>IDENTIFICATION</scope>
</reference>
<accession>A0A1I7YM39</accession>
<evidence type="ECO:0000313" key="2">
    <source>
        <dbReference type="WBParaSite" id="L893_g17730.t2"/>
    </source>
</evidence>
<keyword evidence="1" id="KW-1185">Reference proteome</keyword>
<evidence type="ECO:0000313" key="1">
    <source>
        <dbReference type="Proteomes" id="UP000095287"/>
    </source>
</evidence>
<dbReference type="WBParaSite" id="L893_g17730.t2">
    <property type="protein sequence ID" value="L893_g17730.t2"/>
    <property type="gene ID" value="L893_g17730"/>
</dbReference>
<name>A0A1I7YM39_9BILA</name>
<proteinExistence type="predicted"/>
<organism evidence="1 2">
    <name type="scientific">Steinernema glaseri</name>
    <dbReference type="NCBI Taxonomy" id="37863"/>
    <lineage>
        <taxon>Eukaryota</taxon>
        <taxon>Metazoa</taxon>
        <taxon>Ecdysozoa</taxon>
        <taxon>Nematoda</taxon>
        <taxon>Chromadorea</taxon>
        <taxon>Rhabditida</taxon>
        <taxon>Tylenchina</taxon>
        <taxon>Panagrolaimomorpha</taxon>
        <taxon>Strongyloidoidea</taxon>
        <taxon>Steinernematidae</taxon>
        <taxon>Steinernema</taxon>
    </lineage>
</organism>
<protein>
    <submittedName>
        <fullName evidence="2">Sushi domain-containing protein</fullName>
    </submittedName>
</protein>